<feature type="signal peptide" evidence="4">
    <location>
        <begin position="1"/>
        <end position="16"/>
    </location>
</feature>
<dbReference type="GO" id="GO:0006974">
    <property type="term" value="P:DNA damage response"/>
    <property type="evidence" value="ECO:0007669"/>
    <property type="project" value="TreeGrafter"/>
</dbReference>
<feature type="compositionally biased region" description="Polar residues" evidence="3">
    <location>
        <begin position="224"/>
        <end position="233"/>
    </location>
</feature>
<evidence type="ECO:0000259" key="5">
    <source>
        <dbReference type="Pfam" id="PF02234"/>
    </source>
</evidence>
<evidence type="ECO:0000313" key="7">
    <source>
        <dbReference type="Proteomes" id="UP000472275"/>
    </source>
</evidence>
<keyword evidence="7" id="KW-1185">Reference proteome</keyword>
<dbReference type="Gene3D" id="4.10.365.10">
    <property type="entry name" value="p27"/>
    <property type="match status" value="1"/>
</dbReference>
<dbReference type="Ensembl" id="ENSACCT00020023504.1">
    <property type="protein sequence ID" value="ENSACCP00020022509.1"/>
    <property type="gene ID" value="ENSACCG00020015472.1"/>
</dbReference>
<evidence type="ECO:0000313" key="6">
    <source>
        <dbReference type="Ensembl" id="ENSACCP00020022509.1"/>
    </source>
</evidence>
<dbReference type="GO" id="GO:2000045">
    <property type="term" value="P:regulation of G1/S transition of mitotic cell cycle"/>
    <property type="evidence" value="ECO:0007669"/>
    <property type="project" value="TreeGrafter"/>
</dbReference>
<dbReference type="GO" id="GO:0072331">
    <property type="term" value="P:signal transduction by p53 class mediator"/>
    <property type="evidence" value="ECO:0007669"/>
    <property type="project" value="InterPro"/>
</dbReference>
<evidence type="ECO:0000256" key="3">
    <source>
        <dbReference type="SAM" id="MobiDB-lite"/>
    </source>
</evidence>
<keyword evidence="2" id="KW-0649">Protein kinase inhibitor</keyword>
<accession>A0A663FEL8</accession>
<dbReference type="InterPro" id="IPR003175">
    <property type="entry name" value="CDI_dom"/>
</dbReference>
<dbReference type="GO" id="GO:0004861">
    <property type="term" value="F:cyclin-dependent protein serine/threonine kinase inhibitor activity"/>
    <property type="evidence" value="ECO:0007669"/>
    <property type="project" value="InterPro"/>
</dbReference>
<dbReference type="GO" id="GO:0005634">
    <property type="term" value="C:nucleus"/>
    <property type="evidence" value="ECO:0007669"/>
    <property type="project" value="InterPro"/>
</dbReference>
<comment type="similarity">
    <text evidence="1">Belongs to the CDI family.</text>
</comment>
<sequence length="296" mass="32721">MCQLVLCLCGSGNAAGLWMEPVAASRSRMLCPGRALPAGGEMGNINICTFPILLHHSRLCLTSVRLKPLPKTPLKYQMSESRMNAGRWRSPPGCLIAEPNPACPTLATMCFALVANVLALGLARGLPNIPVTCSAFLPGATMPLSQSRAAQMPCSSKVCRNLFGPVDHQQLQNDFEDVLRQQLEEAQQRWNFNFETETPLEGHFKWERVFLAEQPRQEVDSLVKATSSESRSSLVHKVPPKDHLGRICSEGSQQNSEVYRAGSPQSLKRGQTTIKDFYSSKRRIVPDKPKPDKPKL</sequence>
<name>A0A663FEL8_AQUCH</name>
<dbReference type="Proteomes" id="UP000472275">
    <property type="component" value="Chromosome 24"/>
</dbReference>
<dbReference type="InParanoid" id="A0A663FEL8"/>
<evidence type="ECO:0000256" key="4">
    <source>
        <dbReference type="SAM" id="SignalP"/>
    </source>
</evidence>
<feature type="domain" description="Cyclin-dependent kinase inhibitor" evidence="5">
    <location>
        <begin position="161"/>
        <end position="209"/>
    </location>
</feature>
<feature type="compositionally biased region" description="Polar residues" evidence="3">
    <location>
        <begin position="250"/>
        <end position="272"/>
    </location>
</feature>
<gene>
    <name evidence="6" type="primary">CDKN1A</name>
</gene>
<reference evidence="6" key="1">
    <citation type="submission" date="2025-08" db="UniProtKB">
        <authorList>
            <consortium name="Ensembl"/>
        </authorList>
    </citation>
    <scope>IDENTIFICATION</scope>
</reference>
<dbReference type="AlphaFoldDB" id="A0A663FEL8"/>
<dbReference type="Pfam" id="PF02234">
    <property type="entry name" value="CDI"/>
    <property type="match status" value="1"/>
</dbReference>
<dbReference type="InterPro" id="IPR029841">
    <property type="entry name" value="CDKN1A"/>
</dbReference>
<feature type="region of interest" description="Disordered" evidence="3">
    <location>
        <begin position="224"/>
        <end position="272"/>
    </location>
</feature>
<dbReference type="GO" id="GO:0000307">
    <property type="term" value="C:cyclin-dependent protein kinase holoenzyme complex"/>
    <property type="evidence" value="ECO:0007669"/>
    <property type="project" value="TreeGrafter"/>
</dbReference>
<dbReference type="InterPro" id="IPR044898">
    <property type="entry name" value="CDI_dom_sf"/>
</dbReference>
<organism evidence="6 7">
    <name type="scientific">Aquila chrysaetos chrysaetos</name>
    <dbReference type="NCBI Taxonomy" id="223781"/>
    <lineage>
        <taxon>Eukaryota</taxon>
        <taxon>Metazoa</taxon>
        <taxon>Chordata</taxon>
        <taxon>Craniata</taxon>
        <taxon>Vertebrata</taxon>
        <taxon>Euteleostomi</taxon>
        <taxon>Archelosauria</taxon>
        <taxon>Archosauria</taxon>
        <taxon>Dinosauria</taxon>
        <taxon>Saurischia</taxon>
        <taxon>Theropoda</taxon>
        <taxon>Coelurosauria</taxon>
        <taxon>Aves</taxon>
        <taxon>Neognathae</taxon>
        <taxon>Neoaves</taxon>
        <taxon>Telluraves</taxon>
        <taxon>Accipitrimorphae</taxon>
        <taxon>Accipitriformes</taxon>
        <taxon>Accipitridae</taxon>
        <taxon>Accipitrinae</taxon>
        <taxon>Aquila</taxon>
    </lineage>
</organism>
<keyword evidence="4" id="KW-0732">Signal</keyword>
<evidence type="ECO:0000256" key="1">
    <source>
        <dbReference type="ARBA" id="ARBA00006726"/>
    </source>
</evidence>
<reference evidence="6" key="2">
    <citation type="submission" date="2025-09" db="UniProtKB">
        <authorList>
            <consortium name="Ensembl"/>
        </authorList>
    </citation>
    <scope>IDENTIFICATION</scope>
</reference>
<protein>
    <submittedName>
        <fullName evidence="6">Cyclin dependent kinase inhibitor 1A</fullName>
    </submittedName>
</protein>
<proteinExistence type="inferred from homology"/>
<evidence type="ECO:0000256" key="2">
    <source>
        <dbReference type="ARBA" id="ARBA00023013"/>
    </source>
</evidence>
<feature type="chain" id="PRO_5025559861" evidence="4">
    <location>
        <begin position="17"/>
        <end position="296"/>
    </location>
</feature>
<dbReference type="PANTHER" id="PTHR46778:SF1">
    <property type="entry name" value="CYCLIN-DEPENDENT KINASE INHIBITOR 1"/>
    <property type="match status" value="1"/>
</dbReference>
<dbReference type="PANTHER" id="PTHR46778">
    <property type="entry name" value="CYCLIN-DEPENDENT KINASE INHIBITOR 1-RELATED"/>
    <property type="match status" value="1"/>
</dbReference>
<dbReference type="GeneTree" id="ENSGT00940000159918"/>